<reference evidence="4" key="1">
    <citation type="submission" date="2021-02" db="EMBL/GenBank/DDBJ databases">
        <authorList>
            <person name="Nowell W R."/>
        </authorList>
    </citation>
    <scope>NUCLEOTIDE SEQUENCE</scope>
</reference>
<evidence type="ECO:0000259" key="3">
    <source>
        <dbReference type="Pfam" id="PF10283"/>
    </source>
</evidence>
<dbReference type="Gene3D" id="2.60.200.20">
    <property type="match status" value="1"/>
</dbReference>
<gene>
    <name evidence="4" type="ORF">IZO911_LOCUS7329</name>
    <name evidence="5" type="ORF">KXQ929_LOCUS34617</name>
</gene>
<feature type="region of interest" description="Disordered" evidence="1">
    <location>
        <begin position="108"/>
        <end position="157"/>
    </location>
</feature>
<feature type="compositionally biased region" description="Basic and acidic residues" evidence="1">
    <location>
        <begin position="394"/>
        <end position="414"/>
    </location>
</feature>
<dbReference type="InterPro" id="IPR000253">
    <property type="entry name" value="FHA_dom"/>
</dbReference>
<dbReference type="AlphaFoldDB" id="A0A813TF83"/>
<evidence type="ECO:0008006" key="7">
    <source>
        <dbReference type="Google" id="ProtNLM"/>
    </source>
</evidence>
<dbReference type="InterPro" id="IPR019406">
    <property type="entry name" value="APLF_PBZ"/>
</dbReference>
<feature type="compositionally biased region" description="Basic and acidic residues" evidence="1">
    <location>
        <begin position="186"/>
        <end position="200"/>
    </location>
</feature>
<dbReference type="GO" id="GO:0006302">
    <property type="term" value="P:double-strand break repair"/>
    <property type="evidence" value="ECO:0007669"/>
    <property type="project" value="InterPro"/>
</dbReference>
<feature type="domain" description="PBZ-type" evidence="3">
    <location>
        <begin position="378"/>
        <end position="403"/>
    </location>
</feature>
<accession>A0A813TF83</accession>
<feature type="compositionally biased region" description="Low complexity" evidence="1">
    <location>
        <begin position="235"/>
        <end position="249"/>
    </location>
</feature>
<feature type="compositionally biased region" description="Basic and acidic residues" evidence="1">
    <location>
        <begin position="112"/>
        <end position="128"/>
    </location>
</feature>
<proteinExistence type="predicted"/>
<feature type="region of interest" description="Disordered" evidence="1">
    <location>
        <begin position="176"/>
        <end position="447"/>
    </location>
</feature>
<sequence>MVGSVELIPIAEGTRITVKENEKVIVGRGSSLGCNEKKISRHHAELLLKDDSTLWITPTHANPVFFRPLNGKTIQLQKDIQRELKDGDQIGLLPSTFFFRVSFSTDVNNNNDRNDSDSDSLYECKKEEEEVDDDNDVKPAPIRSKSPDDWSPTRGYRRSISNQDVSVFDFDDDLIIQPTSTPPKRTSLEKKTTSDVEPKPRIVTPPPKRTPLEKKTTTDVEPKSRIITPSPSKAVSRPTVPRTPVSRPSVESEDEPEPMNTNDKIRKLPKWMVAPSPSPVVKQTTTTPKSSYSRSSSYTAPTSAKRHLSFEGESNDDLNELSNISDIRSPIETKSPGKVLSKIPAERSFDSDSGDGFDSVTPKTPPPPKKMKPGGKRRPICQFGATCYRKNPTHRAEHSHPGDDDYDESKKFNDMDDMDDNDADKPDCPFGKSCYRQNPQHKRDFKH</sequence>
<dbReference type="InterPro" id="IPR008984">
    <property type="entry name" value="SMAD_FHA_dom_sf"/>
</dbReference>
<dbReference type="GO" id="GO:0035861">
    <property type="term" value="C:site of double-strand break"/>
    <property type="evidence" value="ECO:0007669"/>
    <property type="project" value="TreeGrafter"/>
</dbReference>
<comment type="caution">
    <text evidence="4">The sequence shown here is derived from an EMBL/GenBank/DDBJ whole genome shotgun (WGS) entry which is preliminary data.</text>
</comment>
<name>A0A813TF83_9BILA</name>
<organism evidence="4 6">
    <name type="scientific">Adineta steineri</name>
    <dbReference type="NCBI Taxonomy" id="433720"/>
    <lineage>
        <taxon>Eukaryota</taxon>
        <taxon>Metazoa</taxon>
        <taxon>Spiralia</taxon>
        <taxon>Gnathifera</taxon>
        <taxon>Rotifera</taxon>
        <taxon>Eurotatoria</taxon>
        <taxon>Bdelloidea</taxon>
        <taxon>Adinetida</taxon>
        <taxon>Adinetidae</taxon>
        <taxon>Adineta</taxon>
    </lineage>
</organism>
<dbReference type="InterPro" id="IPR039253">
    <property type="entry name" value="APLF"/>
</dbReference>
<evidence type="ECO:0000256" key="1">
    <source>
        <dbReference type="SAM" id="MobiDB-lite"/>
    </source>
</evidence>
<feature type="domain" description="FHA" evidence="2">
    <location>
        <begin position="25"/>
        <end position="91"/>
    </location>
</feature>
<dbReference type="EMBL" id="CAJOBB010004770">
    <property type="protein sequence ID" value="CAF4102589.1"/>
    <property type="molecule type" value="Genomic_DNA"/>
</dbReference>
<dbReference type="GO" id="GO:0003906">
    <property type="term" value="F:DNA-(apurinic or apyrimidinic site) endonuclease activity"/>
    <property type="evidence" value="ECO:0007669"/>
    <property type="project" value="InterPro"/>
</dbReference>
<dbReference type="PANTHER" id="PTHR21315">
    <property type="entry name" value="APRATAXIN AND PNK-LIKE FACTOR-RELATED"/>
    <property type="match status" value="1"/>
</dbReference>
<feature type="compositionally biased region" description="Basic and acidic residues" evidence="1">
    <location>
        <begin position="210"/>
        <end position="224"/>
    </location>
</feature>
<dbReference type="Proteomes" id="UP000663868">
    <property type="component" value="Unassembled WGS sequence"/>
</dbReference>
<feature type="domain" description="PBZ-type" evidence="3">
    <location>
        <begin position="425"/>
        <end position="447"/>
    </location>
</feature>
<feature type="compositionally biased region" description="Basic residues" evidence="1">
    <location>
        <begin position="369"/>
        <end position="379"/>
    </location>
</feature>
<evidence type="ECO:0000259" key="2">
    <source>
        <dbReference type="Pfam" id="PF00498"/>
    </source>
</evidence>
<protein>
    <recommendedName>
        <fullName evidence="7">Aprataxin and PNK-like factor</fullName>
    </recommendedName>
</protein>
<evidence type="ECO:0000313" key="6">
    <source>
        <dbReference type="Proteomes" id="UP000663860"/>
    </source>
</evidence>
<evidence type="ECO:0000313" key="5">
    <source>
        <dbReference type="EMBL" id="CAF4102589.1"/>
    </source>
</evidence>
<evidence type="ECO:0000313" key="4">
    <source>
        <dbReference type="EMBL" id="CAF0808529.1"/>
    </source>
</evidence>
<dbReference type="Pfam" id="PF10283">
    <property type="entry name" value="zf-CCHH"/>
    <property type="match status" value="2"/>
</dbReference>
<dbReference type="GO" id="GO:0005634">
    <property type="term" value="C:nucleus"/>
    <property type="evidence" value="ECO:0007669"/>
    <property type="project" value="TreeGrafter"/>
</dbReference>
<dbReference type="GO" id="GO:0008408">
    <property type="term" value="F:3'-5' exonuclease activity"/>
    <property type="evidence" value="ECO:0007669"/>
    <property type="project" value="InterPro"/>
</dbReference>
<dbReference type="Proteomes" id="UP000663860">
    <property type="component" value="Unassembled WGS sequence"/>
</dbReference>
<dbReference type="EMBL" id="CAJNOE010000047">
    <property type="protein sequence ID" value="CAF0808529.1"/>
    <property type="molecule type" value="Genomic_DNA"/>
</dbReference>
<dbReference type="PANTHER" id="PTHR21315:SF2">
    <property type="entry name" value="APRATAXIN AND PNK-LIKE FACTOR"/>
    <property type="match status" value="1"/>
</dbReference>
<dbReference type="SUPFAM" id="SSF49879">
    <property type="entry name" value="SMAD/FHA domain"/>
    <property type="match status" value="1"/>
</dbReference>
<dbReference type="Pfam" id="PF00498">
    <property type="entry name" value="FHA"/>
    <property type="match status" value="1"/>
</dbReference>
<feature type="compositionally biased region" description="Low complexity" evidence="1">
    <location>
        <begin position="284"/>
        <end position="303"/>
    </location>
</feature>